<name>A0A2J6Q2Z0_9HELO</name>
<dbReference type="InterPro" id="IPR002656">
    <property type="entry name" value="Acyl_transf_3_dom"/>
</dbReference>
<dbReference type="PANTHER" id="PTHR23028">
    <property type="entry name" value="ACETYLTRANSFERASE"/>
    <property type="match status" value="1"/>
</dbReference>
<dbReference type="InterPro" id="IPR050879">
    <property type="entry name" value="Acyltransferase_3"/>
</dbReference>
<dbReference type="GO" id="GO:0016747">
    <property type="term" value="F:acyltransferase activity, transferring groups other than amino-acyl groups"/>
    <property type="evidence" value="ECO:0007669"/>
    <property type="project" value="InterPro"/>
</dbReference>
<keyword evidence="4" id="KW-1185">Reference proteome</keyword>
<keyword evidence="1" id="KW-1133">Transmembrane helix</keyword>
<feature type="transmembrane region" description="Helical" evidence="1">
    <location>
        <begin position="350"/>
        <end position="369"/>
    </location>
</feature>
<organism evidence="3 4">
    <name type="scientific">Hyaloscypha hepaticicola</name>
    <dbReference type="NCBI Taxonomy" id="2082293"/>
    <lineage>
        <taxon>Eukaryota</taxon>
        <taxon>Fungi</taxon>
        <taxon>Dikarya</taxon>
        <taxon>Ascomycota</taxon>
        <taxon>Pezizomycotina</taxon>
        <taxon>Leotiomycetes</taxon>
        <taxon>Helotiales</taxon>
        <taxon>Hyaloscyphaceae</taxon>
        <taxon>Hyaloscypha</taxon>
    </lineage>
</organism>
<feature type="transmembrane region" description="Helical" evidence="1">
    <location>
        <begin position="381"/>
        <end position="400"/>
    </location>
</feature>
<feature type="transmembrane region" description="Helical" evidence="1">
    <location>
        <begin position="299"/>
        <end position="317"/>
    </location>
</feature>
<sequence>MQSKKEGILDQGYWDDVQPDPKYSSGTAGAAQWALDIIRPSCLSRRGGRPKELMRTSWMDGLRGFAAFLVYWHHHQLWAHEASEAILESGFGFNNQHHFASFHFVRTFFTGGHFAVAIFFVISGYVLSVKPLTLIHAGEWTKLNDNLASAVFRRWPRLYIPIICTTFLFLTLHHTFGFWTAAIKWEFNYKDGIWMWYAEFKNFSYVFNTGGEPWFTYNPHLWTIPYELKGSLIVYTTVLALSRCSKPARLWCLVGLNFYYLYIVDGWNCALFVMGVLLSELDLLAEKKELPSLFYRLEAYKELIFYNLFFMGMYLSGVPSHSNEIKDLRASPGWYALSFLKPQAVFNYKAFYLFWGATFVVPAIPRIHWLKAFFETRFCQYLGRISYALYLVHGPCLWVLGDRLYVLVGWVRESHKANLAGWCNAMPLPKWGPFGLEISFLLPNLVLLPFTLWVAEVVTRVFDEPAVKFSQWLYRRTMMGKL</sequence>
<proteinExistence type="predicted"/>
<evidence type="ECO:0000313" key="3">
    <source>
        <dbReference type="EMBL" id="PMD20647.1"/>
    </source>
</evidence>
<dbReference type="EMBL" id="KZ613484">
    <property type="protein sequence ID" value="PMD20647.1"/>
    <property type="molecule type" value="Genomic_DNA"/>
</dbReference>
<accession>A0A2J6Q2Z0</accession>
<dbReference type="Pfam" id="PF01757">
    <property type="entry name" value="Acyl_transf_3"/>
    <property type="match status" value="1"/>
</dbReference>
<feature type="transmembrane region" description="Helical" evidence="1">
    <location>
        <begin position="259"/>
        <end position="278"/>
    </location>
</feature>
<dbReference type="STRING" id="1745343.A0A2J6Q2Z0"/>
<gene>
    <name evidence="3" type="ORF">NA56DRAFT_171237</name>
</gene>
<keyword evidence="1" id="KW-0812">Transmembrane</keyword>
<dbReference type="OrthoDB" id="5819582at2759"/>
<dbReference type="PANTHER" id="PTHR23028:SF125">
    <property type="entry name" value="ACYLTRANSFERASE"/>
    <property type="match status" value="1"/>
</dbReference>
<dbReference type="AlphaFoldDB" id="A0A2J6Q2Z0"/>
<evidence type="ECO:0000256" key="1">
    <source>
        <dbReference type="SAM" id="Phobius"/>
    </source>
</evidence>
<evidence type="ECO:0000259" key="2">
    <source>
        <dbReference type="Pfam" id="PF01757"/>
    </source>
</evidence>
<reference evidence="3 4" key="1">
    <citation type="submission" date="2016-05" db="EMBL/GenBank/DDBJ databases">
        <title>A degradative enzymes factory behind the ericoid mycorrhizal symbiosis.</title>
        <authorList>
            <consortium name="DOE Joint Genome Institute"/>
            <person name="Martino E."/>
            <person name="Morin E."/>
            <person name="Grelet G."/>
            <person name="Kuo A."/>
            <person name="Kohler A."/>
            <person name="Daghino S."/>
            <person name="Barry K."/>
            <person name="Choi C."/>
            <person name="Cichocki N."/>
            <person name="Clum A."/>
            <person name="Copeland A."/>
            <person name="Hainaut M."/>
            <person name="Haridas S."/>
            <person name="Labutti K."/>
            <person name="Lindquist E."/>
            <person name="Lipzen A."/>
            <person name="Khouja H.-R."/>
            <person name="Murat C."/>
            <person name="Ohm R."/>
            <person name="Olson A."/>
            <person name="Spatafora J."/>
            <person name="Veneault-Fourrey C."/>
            <person name="Henrissat B."/>
            <person name="Grigoriev I."/>
            <person name="Martin F."/>
            <person name="Perotto S."/>
        </authorList>
    </citation>
    <scope>NUCLEOTIDE SEQUENCE [LARGE SCALE GENOMIC DNA]</scope>
    <source>
        <strain evidence="3 4">UAMH 7357</strain>
    </source>
</reference>
<feature type="domain" description="Acyltransferase 3" evidence="2">
    <location>
        <begin position="57"/>
        <end position="407"/>
    </location>
</feature>
<dbReference type="Proteomes" id="UP000235672">
    <property type="component" value="Unassembled WGS sequence"/>
</dbReference>
<evidence type="ECO:0000313" key="4">
    <source>
        <dbReference type="Proteomes" id="UP000235672"/>
    </source>
</evidence>
<feature type="transmembrane region" description="Helical" evidence="1">
    <location>
        <begin position="158"/>
        <end position="179"/>
    </location>
</feature>
<keyword evidence="1" id="KW-0472">Membrane</keyword>
<feature type="transmembrane region" description="Helical" evidence="1">
    <location>
        <begin position="114"/>
        <end position="137"/>
    </location>
</feature>
<protein>
    <recommendedName>
        <fullName evidence="2">Acyltransferase 3 domain-containing protein</fullName>
    </recommendedName>
</protein>